<reference evidence="3 4" key="1">
    <citation type="submission" date="2023-01" db="EMBL/GenBank/DDBJ databases">
        <title>Draft genome sequence of Nocardiopsis sp. RSe5-2 isolated from halophytes.</title>
        <authorList>
            <person name="Duangmal K."/>
            <person name="Chantavorakit T."/>
        </authorList>
    </citation>
    <scope>NUCLEOTIDE SEQUENCE [LARGE SCALE GENOMIC DNA]</scope>
    <source>
        <strain evidence="3 4">RSe5-2</strain>
    </source>
</reference>
<keyword evidence="4" id="KW-1185">Reference proteome</keyword>
<protein>
    <submittedName>
        <fullName evidence="3">Uncharacterized protein</fullName>
    </submittedName>
</protein>
<keyword evidence="2" id="KW-0812">Transmembrane</keyword>
<keyword evidence="2" id="KW-1133">Transmembrane helix</keyword>
<sequence>MTDGADNGANGGVDDVPPDAAGSAEAASGPTVPPRNGFWAWLVFILAVGAVLALAGGCMAYMYGPLFTG</sequence>
<evidence type="ECO:0000256" key="2">
    <source>
        <dbReference type="SAM" id="Phobius"/>
    </source>
</evidence>
<name>A0ABT4U6X3_9ACTN</name>
<evidence type="ECO:0000313" key="3">
    <source>
        <dbReference type="EMBL" id="MDA2812694.1"/>
    </source>
</evidence>
<dbReference type="EMBL" id="JAQFWQ010000056">
    <property type="protein sequence ID" value="MDA2812694.1"/>
    <property type="molecule type" value="Genomic_DNA"/>
</dbReference>
<dbReference type="RefSeq" id="WP_270687334.1">
    <property type="nucleotide sequence ID" value="NZ_JAQFWQ010000056.1"/>
</dbReference>
<accession>A0ABT4U6X3</accession>
<evidence type="ECO:0000256" key="1">
    <source>
        <dbReference type="SAM" id="MobiDB-lite"/>
    </source>
</evidence>
<organism evidence="3 4">
    <name type="scientific">Nocardiopsis endophytica</name>
    <dbReference type="NCBI Taxonomy" id="3018445"/>
    <lineage>
        <taxon>Bacteria</taxon>
        <taxon>Bacillati</taxon>
        <taxon>Actinomycetota</taxon>
        <taxon>Actinomycetes</taxon>
        <taxon>Streptosporangiales</taxon>
        <taxon>Nocardiopsidaceae</taxon>
        <taxon>Nocardiopsis</taxon>
    </lineage>
</organism>
<proteinExistence type="predicted"/>
<comment type="caution">
    <text evidence="3">The sequence shown here is derived from an EMBL/GenBank/DDBJ whole genome shotgun (WGS) entry which is preliminary data.</text>
</comment>
<feature type="transmembrane region" description="Helical" evidence="2">
    <location>
        <begin position="38"/>
        <end position="63"/>
    </location>
</feature>
<gene>
    <name evidence="3" type="ORF">O4J56_18765</name>
</gene>
<evidence type="ECO:0000313" key="4">
    <source>
        <dbReference type="Proteomes" id="UP001527866"/>
    </source>
</evidence>
<dbReference type="Proteomes" id="UP001527866">
    <property type="component" value="Unassembled WGS sequence"/>
</dbReference>
<feature type="compositionally biased region" description="Low complexity" evidence="1">
    <location>
        <begin position="1"/>
        <end position="15"/>
    </location>
</feature>
<keyword evidence="2" id="KW-0472">Membrane</keyword>
<feature type="region of interest" description="Disordered" evidence="1">
    <location>
        <begin position="1"/>
        <end position="32"/>
    </location>
</feature>